<evidence type="ECO:0000256" key="14">
    <source>
        <dbReference type="HAMAP-Rule" id="MF_00052"/>
    </source>
</evidence>
<evidence type="ECO:0000256" key="3">
    <source>
        <dbReference type="ARBA" id="ARBA00004065"/>
    </source>
</evidence>
<dbReference type="GO" id="GO:0043137">
    <property type="term" value="P:DNA replication, removal of RNA primer"/>
    <property type="evidence" value="ECO:0007669"/>
    <property type="project" value="TreeGrafter"/>
</dbReference>
<dbReference type="GO" id="GO:0032299">
    <property type="term" value="C:ribonuclease H2 complex"/>
    <property type="evidence" value="ECO:0007669"/>
    <property type="project" value="TreeGrafter"/>
</dbReference>
<dbReference type="Gene3D" id="3.30.420.10">
    <property type="entry name" value="Ribonuclease H-like superfamily/Ribonuclease H"/>
    <property type="match status" value="1"/>
</dbReference>
<name>A0A2N2F3P0_9BACT</name>
<dbReference type="AlphaFoldDB" id="A0A2N2F3P0"/>
<evidence type="ECO:0000256" key="13">
    <source>
        <dbReference type="ARBA" id="ARBA00023211"/>
    </source>
</evidence>
<dbReference type="GO" id="GO:0030145">
    <property type="term" value="F:manganese ion binding"/>
    <property type="evidence" value="ECO:0007669"/>
    <property type="project" value="UniProtKB-UniRule"/>
</dbReference>
<dbReference type="PANTHER" id="PTHR10954">
    <property type="entry name" value="RIBONUCLEASE H2 SUBUNIT A"/>
    <property type="match status" value="1"/>
</dbReference>
<comment type="cofactor">
    <cofactor evidence="14 15">
        <name>Mn(2+)</name>
        <dbReference type="ChEBI" id="CHEBI:29035"/>
    </cofactor>
    <cofactor evidence="14 15">
        <name>Mg(2+)</name>
        <dbReference type="ChEBI" id="CHEBI:18420"/>
    </cofactor>
    <text evidence="14 15">Manganese or magnesium. Binds 1 divalent metal ion per monomer in the absence of substrate. May bind a second metal ion after substrate binding.</text>
</comment>
<evidence type="ECO:0000256" key="7">
    <source>
        <dbReference type="ARBA" id="ARBA00019179"/>
    </source>
</evidence>
<gene>
    <name evidence="14" type="primary">rnhB</name>
    <name evidence="18" type="ORF">CVU76_01965</name>
</gene>
<evidence type="ECO:0000256" key="5">
    <source>
        <dbReference type="ARBA" id="ARBA00007383"/>
    </source>
</evidence>
<dbReference type="PROSITE" id="PS51975">
    <property type="entry name" value="RNASE_H_2"/>
    <property type="match status" value="1"/>
</dbReference>
<comment type="catalytic activity">
    <reaction evidence="1 14 15 16">
        <text>Endonucleolytic cleavage to 5'-phosphomonoester.</text>
        <dbReference type="EC" id="3.1.26.4"/>
    </reaction>
</comment>
<dbReference type="SUPFAM" id="SSF53098">
    <property type="entry name" value="Ribonuclease H-like"/>
    <property type="match status" value="1"/>
</dbReference>
<dbReference type="EMBL" id="PHAO01000001">
    <property type="protein sequence ID" value="PKN02776.1"/>
    <property type="molecule type" value="Genomic_DNA"/>
</dbReference>
<comment type="subcellular location">
    <subcellularLocation>
        <location evidence="4 14">Cytoplasm</location>
    </subcellularLocation>
</comment>
<dbReference type="InterPro" id="IPR022898">
    <property type="entry name" value="RNase_HII"/>
</dbReference>
<evidence type="ECO:0000313" key="18">
    <source>
        <dbReference type="EMBL" id="PKN02776.1"/>
    </source>
</evidence>
<dbReference type="GO" id="GO:0004523">
    <property type="term" value="F:RNA-DNA hybrid ribonuclease activity"/>
    <property type="evidence" value="ECO:0007669"/>
    <property type="project" value="UniProtKB-UniRule"/>
</dbReference>
<keyword evidence="9 14" id="KW-0540">Nuclease</keyword>
<organism evidence="18 19">
    <name type="scientific">Candidatus Dojkabacteria bacterium HGW-Dojkabacteria-1</name>
    <dbReference type="NCBI Taxonomy" id="2013761"/>
    <lineage>
        <taxon>Bacteria</taxon>
        <taxon>Candidatus Dojkabacteria</taxon>
    </lineage>
</organism>
<evidence type="ECO:0000256" key="12">
    <source>
        <dbReference type="ARBA" id="ARBA00022801"/>
    </source>
</evidence>
<feature type="binding site" evidence="14 15">
    <location>
        <position position="121"/>
    </location>
    <ligand>
        <name>a divalent metal cation</name>
        <dbReference type="ChEBI" id="CHEBI:60240"/>
    </ligand>
</feature>
<dbReference type="HAMAP" id="MF_00052_B">
    <property type="entry name" value="RNase_HII_B"/>
    <property type="match status" value="1"/>
</dbReference>
<dbReference type="InterPro" id="IPR036397">
    <property type="entry name" value="RNaseH_sf"/>
</dbReference>
<feature type="binding site" evidence="14 15">
    <location>
        <position position="25"/>
    </location>
    <ligand>
        <name>a divalent metal cation</name>
        <dbReference type="ChEBI" id="CHEBI:60240"/>
    </ligand>
</feature>
<proteinExistence type="inferred from homology"/>
<evidence type="ECO:0000256" key="10">
    <source>
        <dbReference type="ARBA" id="ARBA00022723"/>
    </source>
</evidence>
<evidence type="ECO:0000256" key="4">
    <source>
        <dbReference type="ARBA" id="ARBA00004496"/>
    </source>
</evidence>
<dbReference type="Proteomes" id="UP000233417">
    <property type="component" value="Unassembled WGS sequence"/>
</dbReference>
<evidence type="ECO:0000256" key="6">
    <source>
        <dbReference type="ARBA" id="ARBA00012180"/>
    </source>
</evidence>
<dbReference type="EC" id="3.1.26.4" evidence="6 14"/>
<dbReference type="InterPro" id="IPR024567">
    <property type="entry name" value="RNase_HII/HIII_dom"/>
</dbReference>
<dbReference type="InterPro" id="IPR012337">
    <property type="entry name" value="RNaseH-like_sf"/>
</dbReference>
<comment type="similarity">
    <text evidence="5 14 16">Belongs to the RNase HII family.</text>
</comment>
<dbReference type="Pfam" id="PF01351">
    <property type="entry name" value="RNase_HII"/>
    <property type="match status" value="1"/>
</dbReference>
<dbReference type="CDD" id="cd07182">
    <property type="entry name" value="RNase_HII_bacteria_HII_like"/>
    <property type="match status" value="1"/>
</dbReference>
<accession>A0A2N2F3P0</accession>
<dbReference type="GO" id="GO:0005737">
    <property type="term" value="C:cytoplasm"/>
    <property type="evidence" value="ECO:0007669"/>
    <property type="project" value="UniProtKB-SubCell"/>
</dbReference>
<evidence type="ECO:0000256" key="9">
    <source>
        <dbReference type="ARBA" id="ARBA00022722"/>
    </source>
</evidence>
<comment type="function">
    <text evidence="3 14 16">Endonuclease that specifically degrades the RNA of RNA-DNA hybrids.</text>
</comment>
<dbReference type="InterPro" id="IPR001352">
    <property type="entry name" value="RNase_HII/HIII"/>
</dbReference>
<keyword evidence="12 14" id="KW-0378">Hydrolase</keyword>
<reference evidence="18 19" key="1">
    <citation type="journal article" date="2017" name="ISME J.">
        <title>Potential for microbial H2 and metal transformations associated with novel bacteria and archaea in deep terrestrial subsurface sediments.</title>
        <authorList>
            <person name="Hernsdorf A.W."/>
            <person name="Amano Y."/>
            <person name="Miyakawa K."/>
            <person name="Ise K."/>
            <person name="Suzuki Y."/>
            <person name="Anantharaman K."/>
            <person name="Probst A."/>
            <person name="Burstein D."/>
            <person name="Thomas B.C."/>
            <person name="Banfield J.F."/>
        </authorList>
    </citation>
    <scope>NUCLEOTIDE SEQUENCE [LARGE SCALE GENOMIC DNA]</scope>
    <source>
        <strain evidence="18">HGW-Dojkabacteria-1</strain>
    </source>
</reference>
<dbReference type="PANTHER" id="PTHR10954:SF18">
    <property type="entry name" value="RIBONUCLEASE HII"/>
    <property type="match status" value="1"/>
</dbReference>
<feature type="binding site" evidence="14 15">
    <location>
        <position position="24"/>
    </location>
    <ligand>
        <name>a divalent metal cation</name>
        <dbReference type="ChEBI" id="CHEBI:60240"/>
    </ligand>
</feature>
<evidence type="ECO:0000256" key="8">
    <source>
        <dbReference type="ARBA" id="ARBA00022490"/>
    </source>
</evidence>
<dbReference type="GO" id="GO:0003723">
    <property type="term" value="F:RNA binding"/>
    <property type="evidence" value="ECO:0007669"/>
    <property type="project" value="UniProtKB-UniRule"/>
</dbReference>
<dbReference type="NCBIfam" id="NF000595">
    <property type="entry name" value="PRK00015.1-3"/>
    <property type="match status" value="1"/>
</dbReference>
<comment type="caution">
    <text evidence="18">The sequence shown here is derived from an EMBL/GenBank/DDBJ whole genome shotgun (WGS) entry which is preliminary data.</text>
</comment>
<protein>
    <recommendedName>
        <fullName evidence="7 14">Ribonuclease HII</fullName>
        <shortName evidence="14">RNase HII</shortName>
        <ecNumber evidence="6 14">3.1.26.4</ecNumber>
    </recommendedName>
</protein>
<sequence>MVFPDIELEKKLWKKGFKYVIGIDEAGRGPLAGPVCAGAVLINANTQLHPFVRDSKKMTEKRREEVFEYIKENSLAYGIAMIDSVVIDELGIQEAVKMAMEEALRQIEERIQSRADYLIVDGTNVSTISGYHMEKIKAGDLKHYSISAASILAKVTRDRYMKEIAKEFPVYCFEKHVGYGTKLHMENLIKYGPCSLHRKSFAPVKKLIEESL</sequence>
<evidence type="ECO:0000256" key="2">
    <source>
        <dbReference type="ARBA" id="ARBA00001946"/>
    </source>
</evidence>
<keyword evidence="10 14" id="KW-0479">Metal-binding</keyword>
<keyword evidence="8 14" id="KW-0963">Cytoplasm</keyword>
<evidence type="ECO:0000256" key="15">
    <source>
        <dbReference type="PROSITE-ProRule" id="PRU01319"/>
    </source>
</evidence>
<evidence type="ECO:0000259" key="17">
    <source>
        <dbReference type="PROSITE" id="PS51975"/>
    </source>
</evidence>
<evidence type="ECO:0000256" key="1">
    <source>
        <dbReference type="ARBA" id="ARBA00000077"/>
    </source>
</evidence>
<evidence type="ECO:0000256" key="16">
    <source>
        <dbReference type="RuleBase" id="RU003515"/>
    </source>
</evidence>
<keyword evidence="11 14" id="KW-0255">Endonuclease</keyword>
<keyword evidence="13 14" id="KW-0464">Manganese</keyword>
<dbReference type="GO" id="GO:0006298">
    <property type="term" value="P:mismatch repair"/>
    <property type="evidence" value="ECO:0007669"/>
    <property type="project" value="TreeGrafter"/>
</dbReference>
<evidence type="ECO:0000313" key="19">
    <source>
        <dbReference type="Proteomes" id="UP000233417"/>
    </source>
</evidence>
<feature type="domain" description="RNase H type-2" evidence="17">
    <location>
        <begin position="18"/>
        <end position="212"/>
    </location>
</feature>
<evidence type="ECO:0000256" key="11">
    <source>
        <dbReference type="ARBA" id="ARBA00022759"/>
    </source>
</evidence>
<comment type="cofactor">
    <cofactor evidence="2">
        <name>Mg(2+)</name>
        <dbReference type="ChEBI" id="CHEBI:18420"/>
    </cofactor>
</comment>